<evidence type="ECO:0000256" key="2">
    <source>
        <dbReference type="ARBA" id="ARBA00022851"/>
    </source>
</evidence>
<evidence type="ECO:0000313" key="3">
    <source>
        <dbReference type="EMBL" id="MEA5392159.1"/>
    </source>
</evidence>
<dbReference type="InterPro" id="IPR017854">
    <property type="entry name" value="Metalthion_dom_sf"/>
</dbReference>
<protein>
    <submittedName>
        <fullName evidence="3">Conjugal transfer protein TrbI</fullName>
    </submittedName>
</protein>
<evidence type="ECO:0000256" key="1">
    <source>
        <dbReference type="ARBA" id="ARBA00022723"/>
    </source>
</evidence>
<keyword evidence="4" id="KW-1185">Reference proteome</keyword>
<evidence type="ECO:0000313" key="4">
    <source>
        <dbReference type="Proteomes" id="UP001304461"/>
    </source>
</evidence>
<dbReference type="Pfam" id="PF02069">
    <property type="entry name" value="Metallothio_Pro"/>
    <property type="match status" value="1"/>
</dbReference>
<keyword evidence="2" id="KW-0480">Metal-thiolate cluster</keyword>
<reference evidence="3 4" key="1">
    <citation type="submission" date="2023-12" db="EMBL/GenBank/DDBJ databases">
        <title>Baltic Sea Cyanobacteria.</title>
        <authorList>
            <person name="Delbaje E."/>
            <person name="Fewer D.P."/>
            <person name="Shishido T.K."/>
        </authorList>
    </citation>
    <scope>NUCLEOTIDE SEQUENCE [LARGE SCALE GENOMIC DNA]</scope>
    <source>
        <strain evidence="3 4">UHCC 0139</strain>
    </source>
</reference>
<gene>
    <name evidence="3" type="ORF">VB738_12915</name>
</gene>
<dbReference type="EMBL" id="JAYGHX010000008">
    <property type="protein sequence ID" value="MEA5392159.1"/>
    <property type="molecule type" value="Genomic_DNA"/>
</dbReference>
<proteinExistence type="predicted"/>
<dbReference type="Gene3D" id="2.30.170.10">
    <property type="match status" value="1"/>
</dbReference>
<name>A0ABU5RWJ7_9CYAN</name>
<keyword evidence="1" id="KW-0479">Metal-binding</keyword>
<organism evidence="3 4">
    <name type="scientific">Cyanobium gracile UHCC 0139</name>
    <dbReference type="NCBI Taxonomy" id="3110308"/>
    <lineage>
        <taxon>Bacteria</taxon>
        <taxon>Bacillati</taxon>
        <taxon>Cyanobacteriota</taxon>
        <taxon>Cyanophyceae</taxon>
        <taxon>Synechococcales</taxon>
        <taxon>Prochlorococcaceae</taxon>
        <taxon>Cyanobium</taxon>
    </lineage>
</organism>
<dbReference type="RefSeq" id="WP_323306124.1">
    <property type="nucleotide sequence ID" value="NZ_JAYGHX010000008.1"/>
</dbReference>
<accession>A0ABU5RWJ7</accession>
<sequence>MPTTLEKPATLRCACKGCHCTVTEQTAFRSGALLFCSDACAKGHPNGEPCHAGCGCDCHG</sequence>
<dbReference type="InterPro" id="IPR000518">
    <property type="entry name" value="Metalthion_fam14_prok"/>
</dbReference>
<dbReference type="Proteomes" id="UP001304461">
    <property type="component" value="Unassembled WGS sequence"/>
</dbReference>
<comment type="caution">
    <text evidence="3">The sequence shown here is derived from an EMBL/GenBank/DDBJ whole genome shotgun (WGS) entry which is preliminary data.</text>
</comment>
<dbReference type="SUPFAM" id="SSF57868">
    <property type="entry name" value="Metallothionein"/>
    <property type="match status" value="1"/>
</dbReference>